<keyword evidence="2" id="KW-1185">Reference proteome</keyword>
<evidence type="ECO:0008006" key="3">
    <source>
        <dbReference type="Google" id="ProtNLM"/>
    </source>
</evidence>
<organism evidence="1 2">
    <name type="scientific">Aquirufa esocilacus</name>
    <dbReference type="NCBI Taxonomy" id="3096513"/>
    <lineage>
        <taxon>Bacteria</taxon>
        <taxon>Pseudomonadati</taxon>
        <taxon>Bacteroidota</taxon>
        <taxon>Cytophagia</taxon>
        <taxon>Cytophagales</taxon>
        <taxon>Flectobacillaceae</taxon>
        <taxon>Aquirufa</taxon>
    </lineage>
</organism>
<dbReference type="RefSeq" id="WP_377981394.1">
    <property type="nucleotide sequence ID" value="NZ_JBBKXX010000003.1"/>
</dbReference>
<evidence type="ECO:0000313" key="2">
    <source>
        <dbReference type="Proteomes" id="UP001598019"/>
    </source>
</evidence>
<proteinExistence type="predicted"/>
<evidence type="ECO:0000313" key="1">
    <source>
        <dbReference type="EMBL" id="MFD3409049.1"/>
    </source>
</evidence>
<reference evidence="1 2" key="1">
    <citation type="submission" date="2024-03" db="EMBL/GenBank/DDBJ databases">
        <title>Aquirufa genome sequencing.</title>
        <authorList>
            <person name="Pitt A."/>
            <person name="Hahn M.W."/>
        </authorList>
    </citation>
    <scope>NUCLEOTIDE SEQUENCE [LARGE SCALE GENOMIC DNA]</scope>
    <source>
        <strain evidence="1 2">HETE-83D</strain>
    </source>
</reference>
<sequence>MEESQEDKTKKKFVKAQPTKENVLKLLVYLLEAEKPVKMVSLERLFGGGFESDKDKSRTVFRYLKVLEDWGFELIRGDHYSIKKKANYREIQLSSSEAQALYFSAQEIPNPELRSITQEKLLRIYHESRSKEELIDKRSLALIDWCEKHINKAKVKFQMILKNYTSINSGEIKDRLVVPVIFNHEAVEIYAYDLNDNGSLKVFKLDRMDGIEKLKEKAPKELNLGKLEIKRDPFGYLIHPDRQLLKLDLRMNLKSFILFSLHFSKLVPMIERLDDPGNKMPYRIQLELLQVDALAGWMIGLINHIEIVDSPEFKAKLKYHFDTFIDKELQTKLNS</sequence>
<comment type="caution">
    <text evidence="1">The sequence shown here is derived from an EMBL/GenBank/DDBJ whole genome shotgun (WGS) entry which is preliminary data.</text>
</comment>
<accession>A0ABW6DK30</accession>
<name>A0ABW6DK30_9BACT</name>
<gene>
    <name evidence="1" type="ORF">SKC37_10300</name>
</gene>
<dbReference type="Proteomes" id="UP001598019">
    <property type="component" value="Unassembled WGS sequence"/>
</dbReference>
<dbReference type="EMBL" id="JBBKXX010000003">
    <property type="protein sequence ID" value="MFD3409049.1"/>
    <property type="molecule type" value="Genomic_DNA"/>
</dbReference>
<protein>
    <recommendedName>
        <fullName evidence="3">WYL domain-containing protein</fullName>
    </recommendedName>
</protein>